<sequence>MENNDILVGIDPATMLLHGPTKRLVDNYHYHSPKVGIVASYTPKPRDVEDHFGVFRGVDQIEAFAQATIVSLATYLESKKHGYTADDMRDKFIPAFISTGPVYFHYYLETGDTFINIGQIKFYKFRQMVCDGRIYKAPKGLDLDAYFSDFTDERLLAYDISSEFKLVAELFDITGRAIKKELFEK</sequence>
<dbReference type="EMBL" id="BAABFT010000001">
    <property type="protein sequence ID" value="GAA4311370.1"/>
    <property type="molecule type" value="Genomic_DNA"/>
</dbReference>
<reference evidence="2" key="1">
    <citation type="journal article" date="2019" name="Int. J. Syst. Evol. Microbiol.">
        <title>The Global Catalogue of Microorganisms (GCM) 10K type strain sequencing project: providing services to taxonomists for standard genome sequencing and annotation.</title>
        <authorList>
            <consortium name="The Broad Institute Genomics Platform"/>
            <consortium name="The Broad Institute Genome Sequencing Center for Infectious Disease"/>
            <person name="Wu L."/>
            <person name="Ma J."/>
        </authorList>
    </citation>
    <scope>NUCLEOTIDE SEQUENCE [LARGE SCALE GENOMIC DNA]</scope>
    <source>
        <strain evidence="2">JCM 17705</strain>
    </source>
</reference>
<proteinExistence type="predicted"/>
<dbReference type="RefSeq" id="WP_345209539.1">
    <property type="nucleotide sequence ID" value="NZ_BAABFT010000001.1"/>
</dbReference>
<organism evidence="1 2">
    <name type="scientific">Mucilaginibacter gynuensis</name>
    <dbReference type="NCBI Taxonomy" id="1302236"/>
    <lineage>
        <taxon>Bacteria</taxon>
        <taxon>Pseudomonadati</taxon>
        <taxon>Bacteroidota</taxon>
        <taxon>Sphingobacteriia</taxon>
        <taxon>Sphingobacteriales</taxon>
        <taxon>Sphingobacteriaceae</taxon>
        <taxon>Mucilaginibacter</taxon>
    </lineage>
</organism>
<protein>
    <submittedName>
        <fullName evidence="1">Uncharacterized protein</fullName>
    </submittedName>
</protein>
<gene>
    <name evidence="1" type="ORF">GCM10023149_06350</name>
</gene>
<name>A0ABP8FUM3_9SPHI</name>
<comment type="caution">
    <text evidence="1">The sequence shown here is derived from an EMBL/GenBank/DDBJ whole genome shotgun (WGS) entry which is preliminary data.</text>
</comment>
<dbReference type="Proteomes" id="UP001500582">
    <property type="component" value="Unassembled WGS sequence"/>
</dbReference>
<accession>A0ABP8FUM3</accession>
<evidence type="ECO:0000313" key="2">
    <source>
        <dbReference type="Proteomes" id="UP001500582"/>
    </source>
</evidence>
<keyword evidence="2" id="KW-1185">Reference proteome</keyword>
<evidence type="ECO:0000313" key="1">
    <source>
        <dbReference type="EMBL" id="GAA4311370.1"/>
    </source>
</evidence>